<accession>A0AAD9LUY2</accession>
<dbReference type="AlphaFoldDB" id="A0AAD9LUY2"/>
<sequence>MAGSSGRCMVTFFLSFFFSFFLFFFLSTYYLAEKGDQSFGRAFGVTSQQTHTRLLFRVCIGFEQSSTWFRLQFCWCLWHVTGLFQDFLHVAESSASPGQPPHFSREDGLARSGFA</sequence>
<comment type="caution">
    <text evidence="3">The sequence shown here is derived from an EMBL/GenBank/DDBJ whole genome shotgun (WGS) entry which is preliminary data.</text>
</comment>
<evidence type="ECO:0000256" key="2">
    <source>
        <dbReference type="SAM" id="Phobius"/>
    </source>
</evidence>
<evidence type="ECO:0000313" key="3">
    <source>
        <dbReference type="EMBL" id="KAK2021417.1"/>
    </source>
</evidence>
<dbReference type="EMBL" id="MU843107">
    <property type="protein sequence ID" value="KAK2021417.1"/>
    <property type="molecule type" value="Genomic_DNA"/>
</dbReference>
<dbReference type="Proteomes" id="UP001232148">
    <property type="component" value="Unassembled WGS sequence"/>
</dbReference>
<keyword evidence="2" id="KW-0812">Transmembrane</keyword>
<proteinExistence type="predicted"/>
<name>A0AAD9LUY2_9PEZI</name>
<keyword evidence="2" id="KW-1133">Transmembrane helix</keyword>
<gene>
    <name evidence="3" type="ORF">LX32DRAFT_258294</name>
</gene>
<organism evidence="3 4">
    <name type="scientific">Colletotrichum zoysiae</name>
    <dbReference type="NCBI Taxonomy" id="1216348"/>
    <lineage>
        <taxon>Eukaryota</taxon>
        <taxon>Fungi</taxon>
        <taxon>Dikarya</taxon>
        <taxon>Ascomycota</taxon>
        <taxon>Pezizomycotina</taxon>
        <taxon>Sordariomycetes</taxon>
        <taxon>Hypocreomycetidae</taxon>
        <taxon>Glomerellales</taxon>
        <taxon>Glomerellaceae</taxon>
        <taxon>Colletotrichum</taxon>
        <taxon>Colletotrichum graminicola species complex</taxon>
    </lineage>
</organism>
<evidence type="ECO:0000313" key="4">
    <source>
        <dbReference type="Proteomes" id="UP001232148"/>
    </source>
</evidence>
<keyword evidence="2" id="KW-0472">Membrane</keyword>
<evidence type="ECO:0000256" key="1">
    <source>
        <dbReference type="SAM" id="MobiDB-lite"/>
    </source>
</evidence>
<reference evidence="3" key="1">
    <citation type="submission" date="2021-06" db="EMBL/GenBank/DDBJ databases">
        <title>Comparative genomics, transcriptomics and evolutionary studies reveal genomic signatures of adaptation to plant cell wall in hemibiotrophic fungi.</title>
        <authorList>
            <consortium name="DOE Joint Genome Institute"/>
            <person name="Baroncelli R."/>
            <person name="Diaz J.F."/>
            <person name="Benocci T."/>
            <person name="Peng M."/>
            <person name="Battaglia E."/>
            <person name="Haridas S."/>
            <person name="Andreopoulos W."/>
            <person name="Labutti K."/>
            <person name="Pangilinan J."/>
            <person name="Floch G.L."/>
            <person name="Makela M.R."/>
            <person name="Henrissat B."/>
            <person name="Grigoriev I.V."/>
            <person name="Crouch J.A."/>
            <person name="De Vries R.P."/>
            <person name="Sukno S.A."/>
            <person name="Thon M.R."/>
        </authorList>
    </citation>
    <scope>NUCLEOTIDE SEQUENCE</scope>
    <source>
        <strain evidence="3">MAFF235873</strain>
    </source>
</reference>
<protein>
    <submittedName>
        <fullName evidence="3">Uncharacterized protein</fullName>
    </submittedName>
</protein>
<feature type="region of interest" description="Disordered" evidence="1">
    <location>
        <begin position="93"/>
        <end position="115"/>
    </location>
</feature>
<feature type="transmembrane region" description="Helical" evidence="2">
    <location>
        <begin position="12"/>
        <end position="32"/>
    </location>
</feature>
<keyword evidence="4" id="KW-1185">Reference proteome</keyword>